<keyword evidence="2" id="KW-0808">Transferase</keyword>
<evidence type="ECO:0000256" key="2">
    <source>
        <dbReference type="ARBA" id="ARBA00022679"/>
    </source>
</evidence>
<proteinExistence type="inferred from homology"/>
<dbReference type="InterPro" id="IPR050481">
    <property type="entry name" value="UDP-glycosyltransf_plant"/>
</dbReference>
<keyword evidence="6" id="KW-1185">Reference proteome</keyword>
<evidence type="ECO:0000256" key="1">
    <source>
        <dbReference type="ARBA" id="ARBA00009995"/>
    </source>
</evidence>
<dbReference type="InterPro" id="IPR002213">
    <property type="entry name" value="UDP_glucos_trans"/>
</dbReference>
<dbReference type="OMA" id="CAECLEG"/>
<dbReference type="AlphaFoldDB" id="A0AA38CDW5"/>
<accession>A0AA38CDW5</accession>
<dbReference type="Gene3D" id="3.40.50.2000">
    <property type="entry name" value="Glycogen Phosphorylase B"/>
    <property type="match status" value="2"/>
</dbReference>
<dbReference type="Pfam" id="PF00201">
    <property type="entry name" value="UDPGT"/>
    <property type="match status" value="1"/>
</dbReference>
<evidence type="ECO:0000313" key="6">
    <source>
        <dbReference type="Proteomes" id="UP000824469"/>
    </source>
</evidence>
<evidence type="ECO:0000256" key="3">
    <source>
        <dbReference type="SAM" id="MobiDB-lite"/>
    </source>
</evidence>
<dbReference type="Proteomes" id="UP000824469">
    <property type="component" value="Unassembled WGS sequence"/>
</dbReference>
<dbReference type="PANTHER" id="PTHR48049">
    <property type="entry name" value="GLYCOSYLTRANSFERASE"/>
    <property type="match status" value="1"/>
</dbReference>
<comment type="caution">
    <text evidence="5">The sequence shown here is derived from an EMBL/GenBank/DDBJ whole genome shotgun (WGS) entry which is preliminary data.</text>
</comment>
<feature type="domain" description="Glycosyltransferase N-terminal" evidence="4">
    <location>
        <begin position="10"/>
        <end position="134"/>
    </location>
</feature>
<sequence>MDAAQEKEQEINVVMVPWLAQGHINPFINLCKTLASHGAVRLSFVSTPVNISRTRARFHGDQPIELLELALPLVDGLPLGAECTSDIKPEMSHLLHAAFGRLEKPFENLLRRLSPDFVIHDLPAHWAGAVAAKLGIPSLVFDVYSPVASSYVLSQARSHGSGSGTTKTPEDLTRPPPDYPSAAISWRLFEARQVLRLFVPGHGGAKVTDFMWAAYQRSSGILIKSCFEEEEKYLQYLRDGTGKPVISAGPLMLPLPGVPVQDKPDPVSDSGGYIIRWLDKQQPCSVVFASFGSESFLTGEQIKELASALEDSGLPFLWSLRVCDGTSSLSSLLPEGFEARTRDRGLVVGGWVPQVRIVSHLSVGCYVTHGGWSSVMEAWFYSGLPLVLIPLLHDQGLNCRQVAQELMAGLEVDRASENGSFRKEDVTMAVMTVMAEENTGAKIRLKVKQLRDQIIVNTGRQQMITQSLVKHMRKVLVDRKDGISSP</sequence>
<organism evidence="5 6">
    <name type="scientific">Taxus chinensis</name>
    <name type="common">Chinese yew</name>
    <name type="synonym">Taxus wallichiana var. chinensis</name>
    <dbReference type="NCBI Taxonomy" id="29808"/>
    <lineage>
        <taxon>Eukaryota</taxon>
        <taxon>Viridiplantae</taxon>
        <taxon>Streptophyta</taxon>
        <taxon>Embryophyta</taxon>
        <taxon>Tracheophyta</taxon>
        <taxon>Spermatophyta</taxon>
        <taxon>Pinopsida</taxon>
        <taxon>Pinidae</taxon>
        <taxon>Conifers II</taxon>
        <taxon>Cupressales</taxon>
        <taxon>Taxaceae</taxon>
        <taxon>Taxus</taxon>
    </lineage>
</organism>
<feature type="compositionally biased region" description="Polar residues" evidence="3">
    <location>
        <begin position="156"/>
        <end position="167"/>
    </location>
</feature>
<dbReference type="EMBL" id="JAHRHJ020000011">
    <property type="protein sequence ID" value="KAH9295169.1"/>
    <property type="molecule type" value="Genomic_DNA"/>
</dbReference>
<dbReference type="InterPro" id="IPR058980">
    <property type="entry name" value="Glyco_transf_N"/>
</dbReference>
<dbReference type="FunFam" id="3.40.50.2000:FF:000037">
    <property type="entry name" value="Glycosyltransferase"/>
    <property type="match status" value="1"/>
</dbReference>
<protein>
    <recommendedName>
        <fullName evidence="4">Glycosyltransferase N-terminal domain-containing protein</fullName>
    </recommendedName>
</protein>
<evidence type="ECO:0000313" key="5">
    <source>
        <dbReference type="EMBL" id="KAH9295169.1"/>
    </source>
</evidence>
<reference evidence="5 6" key="1">
    <citation type="journal article" date="2021" name="Nat. Plants">
        <title>The Taxus genome provides insights into paclitaxel biosynthesis.</title>
        <authorList>
            <person name="Xiong X."/>
            <person name="Gou J."/>
            <person name="Liao Q."/>
            <person name="Li Y."/>
            <person name="Zhou Q."/>
            <person name="Bi G."/>
            <person name="Li C."/>
            <person name="Du R."/>
            <person name="Wang X."/>
            <person name="Sun T."/>
            <person name="Guo L."/>
            <person name="Liang H."/>
            <person name="Lu P."/>
            <person name="Wu Y."/>
            <person name="Zhang Z."/>
            <person name="Ro D.K."/>
            <person name="Shang Y."/>
            <person name="Huang S."/>
            <person name="Yan J."/>
        </authorList>
    </citation>
    <scope>NUCLEOTIDE SEQUENCE [LARGE SCALE GENOMIC DNA]</scope>
    <source>
        <strain evidence="5">Ta-2019</strain>
    </source>
</reference>
<dbReference type="Pfam" id="PF26168">
    <property type="entry name" value="Glyco_transf_N"/>
    <property type="match status" value="1"/>
</dbReference>
<dbReference type="SUPFAM" id="SSF53756">
    <property type="entry name" value="UDP-Glycosyltransferase/glycogen phosphorylase"/>
    <property type="match status" value="1"/>
</dbReference>
<comment type="similarity">
    <text evidence="1">Belongs to the UDP-glycosyltransferase family.</text>
</comment>
<dbReference type="PANTHER" id="PTHR48049:SF132">
    <property type="entry name" value="GLYCOSYLTRANSFERASE"/>
    <property type="match status" value="1"/>
</dbReference>
<feature type="region of interest" description="Disordered" evidence="3">
    <location>
        <begin position="156"/>
        <end position="177"/>
    </location>
</feature>
<dbReference type="GO" id="GO:0035251">
    <property type="term" value="F:UDP-glucosyltransferase activity"/>
    <property type="evidence" value="ECO:0007669"/>
    <property type="project" value="InterPro"/>
</dbReference>
<dbReference type="CDD" id="cd03784">
    <property type="entry name" value="GT1_Gtf-like"/>
    <property type="match status" value="1"/>
</dbReference>
<name>A0AA38CDW5_TAXCH</name>
<evidence type="ECO:0000259" key="4">
    <source>
        <dbReference type="Pfam" id="PF26168"/>
    </source>
</evidence>
<gene>
    <name evidence="5" type="ORF">KI387_038757</name>
</gene>